<dbReference type="Proteomes" id="UP000295252">
    <property type="component" value="Chromosome IX"/>
</dbReference>
<accession>A0A068V4P3</accession>
<gene>
    <name evidence="1" type="ORF">GSCOC_T00015718001</name>
</gene>
<name>A0A068V4P3_COFCA</name>
<evidence type="ECO:0000313" key="2">
    <source>
        <dbReference type="Proteomes" id="UP000295252"/>
    </source>
</evidence>
<proteinExistence type="predicted"/>
<dbReference type="EMBL" id="HG739188">
    <property type="protein sequence ID" value="CDP15710.1"/>
    <property type="molecule type" value="Genomic_DNA"/>
</dbReference>
<keyword evidence="2" id="KW-1185">Reference proteome</keyword>
<evidence type="ECO:0008006" key="3">
    <source>
        <dbReference type="Google" id="ProtNLM"/>
    </source>
</evidence>
<protein>
    <recommendedName>
        <fullName evidence="3">CCR4-NOT transcription complex subunit 11</fullName>
    </recommendedName>
</protein>
<dbReference type="AlphaFoldDB" id="A0A068V4P3"/>
<dbReference type="Gramene" id="CDP15710">
    <property type="protein sequence ID" value="CDP15710"/>
    <property type="gene ID" value="GSCOC_T00015718001"/>
</dbReference>
<organism evidence="1 2">
    <name type="scientific">Coffea canephora</name>
    <name type="common">Robusta coffee</name>
    <dbReference type="NCBI Taxonomy" id="49390"/>
    <lineage>
        <taxon>Eukaryota</taxon>
        <taxon>Viridiplantae</taxon>
        <taxon>Streptophyta</taxon>
        <taxon>Embryophyta</taxon>
        <taxon>Tracheophyta</taxon>
        <taxon>Spermatophyta</taxon>
        <taxon>Magnoliopsida</taxon>
        <taxon>eudicotyledons</taxon>
        <taxon>Gunneridae</taxon>
        <taxon>Pentapetalae</taxon>
        <taxon>asterids</taxon>
        <taxon>lamiids</taxon>
        <taxon>Gentianales</taxon>
        <taxon>Rubiaceae</taxon>
        <taxon>Ixoroideae</taxon>
        <taxon>Gardenieae complex</taxon>
        <taxon>Bertiereae - Coffeeae clade</taxon>
        <taxon>Coffeeae</taxon>
        <taxon>Coffea</taxon>
    </lineage>
</organism>
<dbReference type="InParanoid" id="A0A068V4P3"/>
<sequence length="132" mass="15203">MDVNSNLTEMVNKLPKAVKQPKLGLLKPWIKRDSTFWEGIKDGDPEKAFDLLFKLAEFPGMGEQLTRLVNPDMIDKRLQCFTPPPEFIRNFIRSCLPSTATDTSHQARLVLCFLDKLIKKEIIKGSIYPRLR</sequence>
<evidence type="ECO:0000313" key="1">
    <source>
        <dbReference type="EMBL" id="CDP15710.1"/>
    </source>
</evidence>
<reference evidence="2" key="1">
    <citation type="journal article" date="2014" name="Science">
        <title>The coffee genome provides insight into the convergent evolution of caffeine biosynthesis.</title>
        <authorList>
            <person name="Denoeud F."/>
            <person name="Carretero-Paulet L."/>
            <person name="Dereeper A."/>
            <person name="Droc G."/>
            <person name="Guyot R."/>
            <person name="Pietrella M."/>
            <person name="Zheng C."/>
            <person name="Alberti A."/>
            <person name="Anthony F."/>
            <person name="Aprea G."/>
            <person name="Aury J.M."/>
            <person name="Bento P."/>
            <person name="Bernard M."/>
            <person name="Bocs S."/>
            <person name="Campa C."/>
            <person name="Cenci A."/>
            <person name="Combes M.C."/>
            <person name="Crouzillat D."/>
            <person name="Da Silva C."/>
            <person name="Daddiego L."/>
            <person name="De Bellis F."/>
            <person name="Dussert S."/>
            <person name="Garsmeur O."/>
            <person name="Gayraud T."/>
            <person name="Guignon V."/>
            <person name="Jahn K."/>
            <person name="Jamilloux V."/>
            <person name="Joet T."/>
            <person name="Labadie K."/>
            <person name="Lan T."/>
            <person name="Leclercq J."/>
            <person name="Lepelley M."/>
            <person name="Leroy T."/>
            <person name="Li L.T."/>
            <person name="Librado P."/>
            <person name="Lopez L."/>
            <person name="Munoz A."/>
            <person name="Noel B."/>
            <person name="Pallavicini A."/>
            <person name="Perrotta G."/>
            <person name="Poncet V."/>
            <person name="Pot D."/>
            <person name="Priyono X."/>
            <person name="Rigoreau M."/>
            <person name="Rouard M."/>
            <person name="Rozas J."/>
            <person name="Tranchant-Dubreuil C."/>
            <person name="VanBuren R."/>
            <person name="Zhang Q."/>
            <person name="Andrade A.C."/>
            <person name="Argout X."/>
            <person name="Bertrand B."/>
            <person name="de Kochko A."/>
            <person name="Graziosi G."/>
            <person name="Henry R.J."/>
            <person name="Jayarama X."/>
            <person name="Ming R."/>
            <person name="Nagai C."/>
            <person name="Rounsley S."/>
            <person name="Sankoff D."/>
            <person name="Giuliano G."/>
            <person name="Albert V.A."/>
            <person name="Wincker P."/>
            <person name="Lashermes P."/>
        </authorList>
    </citation>
    <scope>NUCLEOTIDE SEQUENCE [LARGE SCALE GENOMIC DNA]</scope>
    <source>
        <strain evidence="2">cv. DH200-94</strain>
    </source>
</reference>